<evidence type="ECO:0000259" key="13">
    <source>
        <dbReference type="Pfam" id="PF04057"/>
    </source>
</evidence>
<organism evidence="16 17">
    <name type="scientific">Orchesella cincta</name>
    <name type="common">Springtail</name>
    <name type="synonym">Podura cincta</name>
    <dbReference type="NCBI Taxonomy" id="48709"/>
    <lineage>
        <taxon>Eukaryota</taxon>
        <taxon>Metazoa</taxon>
        <taxon>Ecdysozoa</taxon>
        <taxon>Arthropoda</taxon>
        <taxon>Hexapoda</taxon>
        <taxon>Collembola</taxon>
        <taxon>Entomobryomorpha</taxon>
        <taxon>Entomobryoidea</taxon>
        <taxon>Orchesellidae</taxon>
        <taxon>Orchesellinae</taxon>
        <taxon>Orchesella</taxon>
    </lineage>
</organism>
<dbReference type="FunFam" id="2.40.50.140:FF:000090">
    <property type="entry name" value="Replication protein A subunit"/>
    <property type="match status" value="1"/>
</dbReference>
<dbReference type="InterPro" id="IPR007199">
    <property type="entry name" value="Rep_factor-A_N"/>
</dbReference>
<dbReference type="InterPro" id="IPR012340">
    <property type="entry name" value="NA-bd_OB-fold"/>
</dbReference>
<dbReference type="AlphaFoldDB" id="A0A1D2NB27"/>
<evidence type="ECO:0000313" key="17">
    <source>
        <dbReference type="Proteomes" id="UP000094527"/>
    </source>
</evidence>
<dbReference type="InterPro" id="IPR004591">
    <property type="entry name" value="Rfa1"/>
</dbReference>
<gene>
    <name evidence="16" type="ORF">Ocin01_04427</name>
</gene>
<evidence type="ECO:0000256" key="3">
    <source>
        <dbReference type="ARBA" id="ARBA00022705"/>
    </source>
</evidence>
<dbReference type="PANTHER" id="PTHR47165">
    <property type="entry name" value="OS03G0429900 PROTEIN"/>
    <property type="match status" value="1"/>
</dbReference>
<dbReference type="GO" id="GO:0008270">
    <property type="term" value="F:zinc ion binding"/>
    <property type="evidence" value="ECO:0007669"/>
    <property type="project" value="UniProtKB-KW"/>
</dbReference>
<evidence type="ECO:0000256" key="10">
    <source>
        <dbReference type="ARBA" id="ARBA00062035"/>
    </source>
</evidence>
<dbReference type="NCBIfam" id="TIGR00617">
    <property type="entry name" value="rpa1"/>
    <property type="match status" value="1"/>
</dbReference>
<keyword evidence="3 11" id="KW-0235">DNA replication</keyword>
<evidence type="ECO:0000313" key="16">
    <source>
        <dbReference type="EMBL" id="ODN02275.1"/>
    </source>
</evidence>
<dbReference type="SUPFAM" id="SSF50249">
    <property type="entry name" value="Nucleic acid-binding proteins"/>
    <property type="match status" value="4"/>
</dbReference>
<dbReference type="OrthoDB" id="1751331at2759"/>
<evidence type="ECO:0000256" key="5">
    <source>
        <dbReference type="ARBA" id="ARBA00022771"/>
    </source>
</evidence>
<dbReference type="CDD" id="cd04476">
    <property type="entry name" value="RPA1_DBD_C"/>
    <property type="match status" value="1"/>
</dbReference>
<dbReference type="PANTHER" id="PTHR47165:SF4">
    <property type="entry name" value="OS03G0429900 PROTEIN"/>
    <property type="match status" value="1"/>
</dbReference>
<dbReference type="InterPro" id="IPR031657">
    <property type="entry name" value="REPA_OB_2"/>
</dbReference>
<dbReference type="CDD" id="cd04475">
    <property type="entry name" value="RPA1_DBD_B"/>
    <property type="match status" value="1"/>
</dbReference>
<dbReference type="Pfam" id="PF08646">
    <property type="entry name" value="Rep_fac-A_C"/>
    <property type="match status" value="1"/>
</dbReference>
<keyword evidence="4 11" id="KW-0479">Metal-binding</keyword>
<dbReference type="InterPro" id="IPR047192">
    <property type="entry name" value="Euk_RPA1_DBD_C"/>
</dbReference>
<comment type="subunit">
    <text evidence="10 11">Component of the heterotrimeric canonical replication protein A complex (RPA).</text>
</comment>
<evidence type="ECO:0000256" key="1">
    <source>
        <dbReference type="ARBA" id="ARBA00004123"/>
    </source>
</evidence>
<dbReference type="InterPro" id="IPR013955">
    <property type="entry name" value="Rep_factor-A_C"/>
</dbReference>
<evidence type="ECO:0000259" key="14">
    <source>
        <dbReference type="Pfam" id="PF08646"/>
    </source>
</evidence>
<keyword evidence="8 11" id="KW-0539">Nucleus</keyword>
<proteinExistence type="inferred from homology"/>
<keyword evidence="17" id="KW-1185">Reference proteome</keyword>
<dbReference type="GO" id="GO:0005634">
    <property type="term" value="C:nucleus"/>
    <property type="evidence" value="ECO:0007669"/>
    <property type="project" value="UniProtKB-SubCell"/>
</dbReference>
<keyword evidence="6 11" id="KW-0862">Zinc</keyword>
<comment type="subcellular location">
    <subcellularLocation>
        <location evidence="1 11">Nucleus</location>
    </subcellularLocation>
</comment>
<dbReference type="Pfam" id="PF04057">
    <property type="entry name" value="Rep-A_N"/>
    <property type="match status" value="1"/>
</dbReference>
<dbReference type="CDD" id="cd04477">
    <property type="entry name" value="RPA1N"/>
    <property type="match status" value="1"/>
</dbReference>
<protein>
    <recommendedName>
        <fullName evidence="11">Replication protein A subunit</fullName>
    </recommendedName>
</protein>
<evidence type="ECO:0000256" key="7">
    <source>
        <dbReference type="ARBA" id="ARBA00023125"/>
    </source>
</evidence>
<feature type="domain" description="Replication factor A C-terminal" evidence="14">
    <location>
        <begin position="465"/>
        <end position="609"/>
    </location>
</feature>
<sequence>MDIKLSTGAVATLMKGGEVDKPVFQILGFKKIAGQGGNDRFRLNISDGLHSHTFAMLATQLNHMIPEGELDNNCIIRAEKLISNAVSEKRVLIILDLTVLAKGNAVGVKLGNPVQYAEQNGNAAGAVNGGKPNGSDQTDTKPAVKPEFTAKPSGAFYGQGKPTSVLKTSPHKNNASFSGMNASDCVTIPIRDITPYGSKSAIKARVTNKSVVRTWSNSRGDGKLFSIDLLDDSGEVRMTGFNTAVDAFYDLIKVNEVYTFSKFSAKPANKQFTSLNHEYEISFVNDTSVIPCMDTDSDSIPTLSFQFMEIAFIESCENNKMIDVVAVCKSRGDVHAFTSKTTNKDLKKREVTLVDRTNTEIVLTLWGKQAEDFEDDTNPVIAVKGVKVSDFGGKSLSMMNSSVMMINPDIPEAHILRGWYDNEGMNVPTKSLVQQRGSGGGANAPWKMVREASTVDPSSAESGYYFRSKVTILAIKRENALYKACPEERCNKKVMDCNNGMWRCEKCNKEHPDFKWRLILHACFGDSSDSIWATCFQEHGELVLDSKSDVLGPLNEEQDAFDGIIKKAVFKSYTAKFRAKMEVYNNENRLKYTVMELNPINYGEYAQKLLAEIKENVA</sequence>
<dbReference type="GO" id="GO:0006260">
    <property type="term" value="P:DNA replication"/>
    <property type="evidence" value="ECO:0007669"/>
    <property type="project" value="UniProtKB-KW"/>
</dbReference>
<comment type="caution">
    <text evidence="16">The sequence shown here is derived from an EMBL/GenBank/DDBJ whole genome shotgun (WGS) entry which is preliminary data.</text>
</comment>
<dbReference type="FunFam" id="2.40.50.140:FF:000041">
    <property type="entry name" value="Replication protein A subunit"/>
    <property type="match status" value="1"/>
</dbReference>
<evidence type="ECO:0000256" key="9">
    <source>
        <dbReference type="ARBA" id="ARBA00058595"/>
    </source>
</evidence>
<evidence type="ECO:0000256" key="8">
    <source>
        <dbReference type="ARBA" id="ARBA00023242"/>
    </source>
</evidence>
<evidence type="ECO:0000259" key="15">
    <source>
        <dbReference type="Pfam" id="PF16900"/>
    </source>
</evidence>
<evidence type="ECO:0000256" key="11">
    <source>
        <dbReference type="RuleBase" id="RU364130"/>
    </source>
</evidence>
<evidence type="ECO:0000256" key="12">
    <source>
        <dbReference type="SAM" id="MobiDB-lite"/>
    </source>
</evidence>
<dbReference type="CDD" id="cd04474">
    <property type="entry name" value="RPA1_DBD_A"/>
    <property type="match status" value="1"/>
</dbReference>
<dbReference type="OMA" id="FNSYAML"/>
<dbReference type="Gene3D" id="2.40.50.140">
    <property type="entry name" value="Nucleic acid-binding proteins"/>
    <property type="match status" value="4"/>
</dbReference>
<dbReference type="FunFam" id="2.40.50.140:FF:000117">
    <property type="entry name" value="Replication protein A subunit"/>
    <property type="match status" value="1"/>
</dbReference>
<dbReference type="GO" id="GO:0003677">
    <property type="term" value="F:DNA binding"/>
    <property type="evidence" value="ECO:0007669"/>
    <property type="project" value="UniProtKB-KW"/>
</dbReference>
<feature type="domain" description="Replication protein A OB" evidence="15">
    <location>
        <begin position="311"/>
        <end position="407"/>
    </location>
</feature>
<dbReference type="STRING" id="48709.A0A1D2NB27"/>
<evidence type="ECO:0000256" key="6">
    <source>
        <dbReference type="ARBA" id="ARBA00022833"/>
    </source>
</evidence>
<dbReference type="Pfam" id="PF16900">
    <property type="entry name" value="REPA_OB_2"/>
    <property type="match status" value="1"/>
</dbReference>
<comment type="function">
    <text evidence="9 11">As part of the heterotrimeric replication protein A complex (RPA/RP-A), binds and stabilizes single-stranded DNA intermediates, that form during DNA replication or upon DNA stress. It prevents their reannealing and in parallel, recruits and activates different proteins and complexes involved in DNA metabolism. Thereby, it plays an essential role both in DNA replication and the cellular response to DNA damage.</text>
</comment>
<evidence type="ECO:0000256" key="4">
    <source>
        <dbReference type="ARBA" id="ARBA00022723"/>
    </source>
</evidence>
<feature type="region of interest" description="Disordered" evidence="12">
    <location>
        <begin position="122"/>
        <end position="153"/>
    </location>
</feature>
<keyword evidence="7 11" id="KW-0238">DNA-binding</keyword>
<dbReference type="GO" id="GO:0006281">
    <property type="term" value="P:DNA repair"/>
    <property type="evidence" value="ECO:0007669"/>
    <property type="project" value="InterPro"/>
</dbReference>
<comment type="similarity">
    <text evidence="2 11">Belongs to the replication factor A protein 1 family.</text>
</comment>
<dbReference type="Proteomes" id="UP000094527">
    <property type="component" value="Unassembled WGS sequence"/>
</dbReference>
<dbReference type="FunFam" id="2.40.50.140:FF:000064">
    <property type="entry name" value="Replication protein A subunit"/>
    <property type="match status" value="1"/>
</dbReference>
<feature type="domain" description="Replication factor-A protein 1 N-terminal" evidence="13">
    <location>
        <begin position="5"/>
        <end position="101"/>
    </location>
</feature>
<keyword evidence="5 11" id="KW-0863">Zinc-finger</keyword>
<dbReference type="EMBL" id="LJIJ01000118">
    <property type="protein sequence ID" value="ODN02275.1"/>
    <property type="molecule type" value="Genomic_DNA"/>
</dbReference>
<accession>A0A1D2NB27</accession>
<name>A0A1D2NB27_ORCCI</name>
<dbReference type="GO" id="GO:0006310">
    <property type="term" value="P:DNA recombination"/>
    <property type="evidence" value="ECO:0007669"/>
    <property type="project" value="InterPro"/>
</dbReference>
<evidence type="ECO:0000256" key="2">
    <source>
        <dbReference type="ARBA" id="ARBA00005690"/>
    </source>
</evidence>
<reference evidence="16 17" key="1">
    <citation type="journal article" date="2016" name="Genome Biol. Evol.">
        <title>Gene Family Evolution Reflects Adaptation to Soil Environmental Stressors in the Genome of the Collembolan Orchesella cincta.</title>
        <authorList>
            <person name="Faddeeva-Vakhrusheva A."/>
            <person name="Derks M.F."/>
            <person name="Anvar S.Y."/>
            <person name="Agamennone V."/>
            <person name="Suring W."/>
            <person name="Smit S."/>
            <person name="van Straalen N.M."/>
            <person name="Roelofs D."/>
        </authorList>
    </citation>
    <scope>NUCLEOTIDE SEQUENCE [LARGE SCALE GENOMIC DNA]</scope>
    <source>
        <tissue evidence="16">Mixed pool</tissue>
    </source>
</reference>